<dbReference type="Proteomes" id="UP000011728">
    <property type="component" value="Chromosome"/>
</dbReference>
<protein>
    <recommendedName>
        <fullName evidence="4">DUF4179 domain-containing protein</fullName>
    </recommendedName>
</protein>
<gene>
    <name evidence="2" type="ORF">Cspa_c28530</name>
</gene>
<dbReference type="OrthoDB" id="1883199at2"/>
<feature type="signal peptide" evidence="1">
    <location>
        <begin position="1"/>
        <end position="29"/>
    </location>
</feature>
<organism evidence="2 3">
    <name type="scientific">Clostridium saccharoperbutylacetonicum N1-4(HMT)</name>
    <dbReference type="NCBI Taxonomy" id="931276"/>
    <lineage>
        <taxon>Bacteria</taxon>
        <taxon>Bacillati</taxon>
        <taxon>Bacillota</taxon>
        <taxon>Clostridia</taxon>
        <taxon>Eubacteriales</taxon>
        <taxon>Clostridiaceae</taxon>
        <taxon>Clostridium</taxon>
    </lineage>
</organism>
<dbReference type="RefSeq" id="WP_015392935.1">
    <property type="nucleotide sequence ID" value="NC_020291.1"/>
</dbReference>
<accession>M1MPF3</accession>
<dbReference type="PATRIC" id="fig|931276.5.peg.2869"/>
<dbReference type="eggNOG" id="ENOG5030FR9">
    <property type="taxonomic scope" value="Bacteria"/>
</dbReference>
<dbReference type="EMBL" id="CP004121">
    <property type="protein sequence ID" value="AGF56616.1"/>
    <property type="molecule type" value="Genomic_DNA"/>
</dbReference>
<dbReference type="Gene3D" id="2.60.40.1630">
    <property type="entry name" value="bacillus anthracis domain"/>
    <property type="match status" value="1"/>
</dbReference>
<dbReference type="HOGENOM" id="CLU_646726_0_0_9"/>
<evidence type="ECO:0000313" key="2">
    <source>
        <dbReference type="EMBL" id="AGF56616.1"/>
    </source>
</evidence>
<dbReference type="STRING" id="36745.CLSAP_26060"/>
<dbReference type="AlphaFoldDB" id="M1MPF3"/>
<sequence length="425" mass="47615">MINKKINKLLSSVLGIALTIGFTQMPVLAAENTQTTSVFSATSNLSANKNYIVGSNNSYEKNGLKISIDSAIATKHKLKVVILIKGQTPISNQISKFADIILSYGNNKSNRSSTSYRNIDDNTFMITMQKDTDKDVFPEKGPLRVDIVIPQYKINAGIETNVDFTESFKNTIEKDLSINVPEIDSTIKKLESNALGTQITYSTHELDSKDDLKEFSQVENARLILKAGSNIYELLPSGGSSVDGDKHDYIGTCNAQAATYDKIKNQNGLSVLPILCTMTDDEREQIYNDLNKSKDNKHDQLSKDMTDKVNYTKFFTFNDGTEGEIYNIDRTDNNLKVYCKGANELESLLLASTMHIHYNLDEALKTHDYYRGNSQINISKDPKDSLGYIVAFNDVDKDKTIEVTNEQMIKYVDKYKLGTEVQLTK</sequence>
<reference evidence="2 3" key="1">
    <citation type="submission" date="2013-02" db="EMBL/GenBank/DDBJ databases">
        <title>Genome sequence of Clostridium saccharoperbutylacetonicum N1-4(HMT).</title>
        <authorList>
            <person name="Poehlein A."/>
            <person name="Daniel R."/>
        </authorList>
    </citation>
    <scope>NUCLEOTIDE SEQUENCE [LARGE SCALE GENOMIC DNA]</scope>
    <source>
        <strain evidence="3">N1-4(HMT)</strain>
    </source>
</reference>
<keyword evidence="1" id="KW-0732">Signal</keyword>
<name>M1MPF3_9CLOT</name>
<dbReference type="KEGG" id="csr:Cspa_c28530"/>
<keyword evidence="3" id="KW-1185">Reference proteome</keyword>
<proteinExistence type="predicted"/>
<evidence type="ECO:0008006" key="4">
    <source>
        <dbReference type="Google" id="ProtNLM"/>
    </source>
</evidence>
<evidence type="ECO:0000313" key="3">
    <source>
        <dbReference type="Proteomes" id="UP000011728"/>
    </source>
</evidence>
<evidence type="ECO:0000256" key="1">
    <source>
        <dbReference type="SAM" id="SignalP"/>
    </source>
</evidence>
<feature type="chain" id="PRO_5004015852" description="DUF4179 domain-containing protein" evidence="1">
    <location>
        <begin position="30"/>
        <end position="425"/>
    </location>
</feature>